<dbReference type="EMBL" id="JAFBDQ010000005">
    <property type="protein sequence ID" value="MBM7556527.1"/>
    <property type="molecule type" value="Genomic_DNA"/>
</dbReference>
<feature type="domain" description="PRC-barrel" evidence="1">
    <location>
        <begin position="3"/>
        <end position="69"/>
    </location>
</feature>
<evidence type="ECO:0000313" key="2">
    <source>
        <dbReference type="EMBL" id="MBM7556527.1"/>
    </source>
</evidence>
<dbReference type="InterPro" id="IPR011033">
    <property type="entry name" value="PRC_barrel-like_sf"/>
</dbReference>
<keyword evidence="3" id="KW-1185">Reference proteome</keyword>
<dbReference type="Gene3D" id="2.30.30.240">
    <property type="entry name" value="PRC-barrel domain"/>
    <property type="match status" value="2"/>
</dbReference>
<feature type="domain" description="PRC-barrel" evidence="1">
    <location>
        <begin position="79"/>
        <end position="149"/>
    </location>
</feature>
<proteinExistence type="predicted"/>
<comment type="caution">
    <text evidence="2">The sequence shown here is derived from an EMBL/GenBank/DDBJ whole genome shotgun (WGS) entry which is preliminary data.</text>
</comment>
<sequence>MKSVHDILELPVIDAKGGKKIGVIIDVVLEPGVNQIAGVIVSDKGQEYLIAPQQLYSLGTDYIIIKEDEHFLEVNSEELLTAKEMIGTPVVTNSGDSLGVVKDILLTEVGQLNGYELSDGLIQDILTGREILAADEKISYGDQKIIIKDFST</sequence>
<gene>
    <name evidence="2" type="ORF">JOC47_001370</name>
</gene>
<reference evidence="2" key="1">
    <citation type="submission" date="2021-01" db="EMBL/GenBank/DDBJ databases">
        <title>Genomic Encyclopedia of Type Strains, Phase IV (KMG-IV): sequencing the most valuable type-strain genomes for metagenomic binning, comparative biology and taxonomic classification.</title>
        <authorList>
            <person name="Goeker M."/>
        </authorList>
    </citation>
    <scope>NUCLEOTIDE SEQUENCE</scope>
    <source>
        <strain evidence="2">DSM 23230</strain>
    </source>
</reference>
<accession>A0A938XPF7</accession>
<evidence type="ECO:0000259" key="1">
    <source>
        <dbReference type="Pfam" id="PF05239"/>
    </source>
</evidence>
<dbReference type="InterPro" id="IPR027275">
    <property type="entry name" value="PRC-brl_dom"/>
</dbReference>
<name>A0A938XPF7_9FIRM</name>
<dbReference type="Proteomes" id="UP000774000">
    <property type="component" value="Unassembled WGS sequence"/>
</dbReference>
<dbReference type="SUPFAM" id="SSF50346">
    <property type="entry name" value="PRC-barrel domain"/>
    <property type="match status" value="2"/>
</dbReference>
<dbReference type="Pfam" id="PF05239">
    <property type="entry name" value="PRC"/>
    <property type="match status" value="2"/>
</dbReference>
<evidence type="ECO:0000313" key="3">
    <source>
        <dbReference type="Proteomes" id="UP000774000"/>
    </source>
</evidence>
<organism evidence="2 3">
    <name type="scientific">Halanaerobacter jeridensis</name>
    <dbReference type="NCBI Taxonomy" id="706427"/>
    <lineage>
        <taxon>Bacteria</taxon>
        <taxon>Bacillati</taxon>
        <taxon>Bacillota</taxon>
        <taxon>Clostridia</taxon>
        <taxon>Halanaerobiales</taxon>
        <taxon>Halobacteroidaceae</taxon>
        <taxon>Halanaerobacter</taxon>
    </lineage>
</organism>
<dbReference type="AlphaFoldDB" id="A0A938XPF7"/>
<protein>
    <submittedName>
        <fullName evidence="2">Uncharacterized protein YrrD</fullName>
    </submittedName>
</protein>
<dbReference type="RefSeq" id="WP_204701298.1">
    <property type="nucleotide sequence ID" value="NZ_JAFBDQ010000005.1"/>
</dbReference>